<name>A0A1T4ST84_9HYPH</name>
<evidence type="ECO:0000313" key="3">
    <source>
        <dbReference type="Proteomes" id="UP000190092"/>
    </source>
</evidence>
<dbReference type="OrthoDB" id="6555107at2"/>
<dbReference type="EMBL" id="FUWJ01000009">
    <property type="protein sequence ID" value="SKA31101.1"/>
    <property type="molecule type" value="Genomic_DNA"/>
</dbReference>
<gene>
    <name evidence="2" type="ORF">SAMN02745126_05089</name>
</gene>
<protein>
    <submittedName>
        <fullName evidence="2">Uncharacterized protein</fullName>
    </submittedName>
</protein>
<evidence type="ECO:0000313" key="2">
    <source>
        <dbReference type="EMBL" id="SKA31101.1"/>
    </source>
</evidence>
<accession>A0A1T4ST84</accession>
<dbReference type="STRING" id="225324.SAMN02745126_05089"/>
<keyword evidence="1" id="KW-0732">Signal</keyword>
<reference evidence="3" key="1">
    <citation type="submission" date="2017-02" db="EMBL/GenBank/DDBJ databases">
        <authorList>
            <person name="Varghese N."/>
            <person name="Submissions S."/>
        </authorList>
    </citation>
    <scope>NUCLEOTIDE SEQUENCE [LARGE SCALE GENOMIC DNA]</scope>
    <source>
        <strain evidence="3">ATCC 27094</strain>
    </source>
</reference>
<organism evidence="2 3">
    <name type="scientific">Enhydrobacter aerosaccus</name>
    <dbReference type="NCBI Taxonomy" id="225324"/>
    <lineage>
        <taxon>Bacteria</taxon>
        <taxon>Pseudomonadati</taxon>
        <taxon>Pseudomonadota</taxon>
        <taxon>Alphaproteobacteria</taxon>
        <taxon>Hyphomicrobiales</taxon>
        <taxon>Enhydrobacter</taxon>
    </lineage>
</organism>
<feature type="chain" id="PRO_5012120264" evidence="1">
    <location>
        <begin position="32"/>
        <end position="319"/>
    </location>
</feature>
<sequence length="319" mass="34125">MPLRSVIVRTASAAGLAIAFSTTSLAPSAQAADPAPTPNVTTAKPDLAQLERKLPPDPQPWRLSATAYAWAMNVGGNVTARNQTVDTNASFIDILQKSNSIAAYMTYIEAGKGPVSFYTDFVFTSLGFGRAQTSYRNPLPGLSLTAQSNAALTYQLFIVEMGGTYELQRWAGQDSSFTALDALAGFRYWNNSVSASFDVTGNVNYAPLGLERSFGLAIARSDVVQWVDPVIGLRLRHQFTPTQSVFVRGDVGGFGVSGSQFSWQAVGAYSYGWQFTGYQIELALGFRALGVTYNSGSGISAVGINETLYGPIVGATVRF</sequence>
<dbReference type="AlphaFoldDB" id="A0A1T4ST84"/>
<dbReference type="RefSeq" id="WP_085936832.1">
    <property type="nucleotide sequence ID" value="NZ_FUWJ01000009.1"/>
</dbReference>
<feature type="signal peptide" evidence="1">
    <location>
        <begin position="1"/>
        <end position="31"/>
    </location>
</feature>
<dbReference type="Proteomes" id="UP000190092">
    <property type="component" value="Unassembled WGS sequence"/>
</dbReference>
<evidence type="ECO:0000256" key="1">
    <source>
        <dbReference type="SAM" id="SignalP"/>
    </source>
</evidence>
<proteinExistence type="predicted"/>
<keyword evidence="3" id="KW-1185">Reference proteome</keyword>